<keyword evidence="1" id="KW-0862">Zinc</keyword>
<accession>A0A1J9Q6W6</accession>
<name>A0A1J9Q6W6_9EURO</name>
<feature type="compositionally biased region" description="Basic and acidic residues" evidence="2">
    <location>
        <begin position="317"/>
        <end position="343"/>
    </location>
</feature>
<evidence type="ECO:0000256" key="2">
    <source>
        <dbReference type="SAM" id="MobiDB-lite"/>
    </source>
</evidence>
<sequence>MSEGLGPQESKPSRTAEASISPPVTSSISTPRTAIRQARIPATDNTLFPFRRFRESTVERTIDSSSDSESQSNDESEPSPIVQRQSLSRWLVKLEWELRASKVGRVVPAEELLPAINLLLTGEAEEWIQANPSLMRLLESPTEDNRVTFMEAFKDQFPEETLEEKVSCEAEMDKLVQGEAGLTEYYQLGVKVLRRLGIKDQIAATPAMGRKAEILLLETFIRKWIRGLNKTRTRTKLIEVANELPTLSAAYHKALNIEKAEQELKKDKQAREREKEIVWLRKCFEQTLDPNRFSEFKAAYAKQVQGVEEEDEWEIPEGLRREAEPTRPVRSRTENTNTRKGERPIVPAESLPEGPEGQKSSNEFVNGTRQFRKDGPSPLCIECGRIGHISKACTGPALEAWEKTILKEKVFGPPGAYVKPQRGKASGQGVSQVEALRTRKRRSQRSKVNLGEGSRPNKRAASITRGAAQKRREVTEEEDSHTIPPEDPSIVGAKPKATRKRTGLALLKGFAQAEDPDNKPRSTREIFDSFKAEINLTDLLQYSPFLVASLKKFMTRESTGRGRRKNPQVQALEAEGPGVNSQAVTVAADVNTRLLSQLKPEDKAFRIPAQIKIAGQVIDLPRAVTQADQGSELNLVTEAFLKTYMIAKKPLGDIGYQGMSMRTATKVESLLHFWAEVNVGVEGIWRKVPCFVSSSPKTTTLASNDLLLGIPWLFDVNARMDIRRGSLIIGDSEKQEPRVIVQGPELVFTRGTKILMLPPRLLPEGRKGKARYEPIEDDPIESEESDGEESGYEEEIYQDSSEDEEPGSSEKDF</sequence>
<evidence type="ECO:0000256" key="1">
    <source>
        <dbReference type="PROSITE-ProRule" id="PRU00047"/>
    </source>
</evidence>
<evidence type="ECO:0000259" key="3">
    <source>
        <dbReference type="PROSITE" id="PS50158"/>
    </source>
</evidence>
<feature type="region of interest" description="Disordered" evidence="2">
    <location>
        <begin position="557"/>
        <end position="577"/>
    </location>
</feature>
<dbReference type="PROSITE" id="PS50158">
    <property type="entry name" value="ZF_CCHC"/>
    <property type="match status" value="1"/>
</dbReference>
<reference evidence="4 5" key="1">
    <citation type="submission" date="2015-08" db="EMBL/GenBank/DDBJ databases">
        <title>Emmonsia species relationships and genome sequence.</title>
        <authorList>
            <person name="Cuomo C.A."/>
            <person name="Schwartz I.S."/>
            <person name="Kenyon C."/>
            <person name="De Hoog G.S."/>
            <person name="Govender N.P."/>
            <person name="Botha A."/>
            <person name="Moreno L."/>
            <person name="De Vries M."/>
            <person name="Munoz J.F."/>
            <person name="Stielow J.B."/>
        </authorList>
    </citation>
    <scope>NUCLEOTIDE SEQUENCE [LARGE SCALE GENOMIC DNA]</scope>
    <source>
        <strain evidence="4 5">EI222</strain>
    </source>
</reference>
<feature type="region of interest" description="Disordered" evidence="2">
    <location>
        <begin position="417"/>
        <end position="498"/>
    </location>
</feature>
<feature type="compositionally biased region" description="Basic and acidic residues" evidence="2">
    <location>
        <begin position="764"/>
        <end position="774"/>
    </location>
</feature>
<dbReference type="Gene3D" id="2.40.70.10">
    <property type="entry name" value="Acid Proteases"/>
    <property type="match status" value="1"/>
</dbReference>
<proteinExistence type="predicted"/>
<feature type="region of interest" description="Disordered" evidence="2">
    <location>
        <begin position="764"/>
        <end position="813"/>
    </location>
</feature>
<protein>
    <recommendedName>
        <fullName evidence="3">CCHC-type domain-containing protein</fullName>
    </recommendedName>
</protein>
<dbReference type="InterPro" id="IPR021109">
    <property type="entry name" value="Peptidase_aspartic_dom_sf"/>
</dbReference>
<feature type="compositionally biased region" description="Acidic residues" evidence="2">
    <location>
        <begin position="775"/>
        <end position="807"/>
    </location>
</feature>
<gene>
    <name evidence="4" type="ORF">ACJ73_04154</name>
</gene>
<feature type="region of interest" description="Disordered" evidence="2">
    <location>
        <begin position="311"/>
        <end position="363"/>
    </location>
</feature>
<evidence type="ECO:0000313" key="4">
    <source>
        <dbReference type="EMBL" id="OJD24486.1"/>
    </source>
</evidence>
<dbReference type="AlphaFoldDB" id="A0A1J9Q6W6"/>
<dbReference type="InterPro" id="IPR001878">
    <property type="entry name" value="Znf_CCHC"/>
</dbReference>
<dbReference type="GO" id="GO:0008270">
    <property type="term" value="F:zinc ion binding"/>
    <property type="evidence" value="ECO:0007669"/>
    <property type="project" value="UniProtKB-KW"/>
</dbReference>
<keyword evidence="1" id="KW-0479">Metal-binding</keyword>
<feature type="region of interest" description="Disordered" evidence="2">
    <location>
        <begin position="58"/>
        <end position="82"/>
    </location>
</feature>
<dbReference type="Proteomes" id="UP000242791">
    <property type="component" value="Unassembled WGS sequence"/>
</dbReference>
<keyword evidence="1" id="KW-0863">Zinc-finger</keyword>
<dbReference type="STRING" id="1658174.A0A1J9Q6W6"/>
<dbReference type="EMBL" id="LGTZ01000552">
    <property type="protein sequence ID" value="OJD24486.1"/>
    <property type="molecule type" value="Genomic_DNA"/>
</dbReference>
<feature type="domain" description="CCHC-type" evidence="3">
    <location>
        <begin position="380"/>
        <end position="393"/>
    </location>
</feature>
<comment type="caution">
    <text evidence="4">The sequence shown here is derived from an EMBL/GenBank/DDBJ whole genome shotgun (WGS) entry which is preliminary data.</text>
</comment>
<dbReference type="OrthoDB" id="4188610at2759"/>
<feature type="region of interest" description="Disordered" evidence="2">
    <location>
        <begin position="1"/>
        <end position="41"/>
    </location>
</feature>
<organism evidence="4 5">
    <name type="scientific">Blastomyces percursus</name>
    <dbReference type="NCBI Taxonomy" id="1658174"/>
    <lineage>
        <taxon>Eukaryota</taxon>
        <taxon>Fungi</taxon>
        <taxon>Dikarya</taxon>
        <taxon>Ascomycota</taxon>
        <taxon>Pezizomycotina</taxon>
        <taxon>Eurotiomycetes</taxon>
        <taxon>Eurotiomycetidae</taxon>
        <taxon>Onygenales</taxon>
        <taxon>Ajellomycetaceae</taxon>
        <taxon>Blastomyces</taxon>
    </lineage>
</organism>
<dbReference type="VEuPathDB" id="FungiDB:ACJ73_04154"/>
<feature type="compositionally biased region" description="Low complexity" evidence="2">
    <location>
        <begin position="19"/>
        <end position="31"/>
    </location>
</feature>
<keyword evidence="5" id="KW-1185">Reference proteome</keyword>
<dbReference type="GO" id="GO:0003676">
    <property type="term" value="F:nucleic acid binding"/>
    <property type="evidence" value="ECO:0007669"/>
    <property type="project" value="InterPro"/>
</dbReference>
<evidence type="ECO:0000313" key="5">
    <source>
        <dbReference type="Proteomes" id="UP000242791"/>
    </source>
</evidence>